<keyword evidence="8" id="KW-0472">Membrane</keyword>
<comment type="function">
    <text evidence="10">FliM is one of three proteins (FliG, FliN, FliM) that forms the rotor-mounted switch complex (C ring), located at the base of the basal body. This complex interacts with the CheY and CheZ chemotaxis proteins, in addition to contacting components of the motor that determine the direction of flagellar rotation.</text>
</comment>
<organism evidence="12 13">
    <name type="scientific">Vibrio marisflavi CECT 7928</name>
    <dbReference type="NCBI Taxonomy" id="634439"/>
    <lineage>
        <taxon>Bacteria</taxon>
        <taxon>Pseudomonadati</taxon>
        <taxon>Pseudomonadota</taxon>
        <taxon>Gammaproteobacteria</taxon>
        <taxon>Vibrionales</taxon>
        <taxon>Vibrionaceae</taxon>
        <taxon>Vibrio</taxon>
    </lineage>
</organism>
<evidence type="ECO:0000256" key="8">
    <source>
        <dbReference type="ARBA" id="ARBA00023136"/>
    </source>
</evidence>
<reference evidence="12" key="1">
    <citation type="submission" date="2021-11" db="EMBL/GenBank/DDBJ databases">
        <authorList>
            <person name="Rodrigo-Torres L."/>
            <person name="Arahal R. D."/>
            <person name="Lucena T."/>
        </authorList>
    </citation>
    <scope>NUCLEOTIDE SEQUENCE</scope>
    <source>
        <strain evidence="12">CECT 7928</strain>
    </source>
</reference>
<dbReference type="SUPFAM" id="SSF101801">
    <property type="entry name" value="Surface presentation of antigens (SPOA)"/>
    <property type="match status" value="1"/>
</dbReference>
<dbReference type="InterPro" id="IPR001543">
    <property type="entry name" value="FliN-like_C"/>
</dbReference>
<gene>
    <name evidence="12" type="ORF">VMF7928_02617</name>
</gene>
<keyword evidence="13" id="KW-1185">Reference proteome</keyword>
<name>A0ABN8E3Y8_9VIBR</name>
<comment type="similarity">
    <text evidence="3">Belongs to the FliM family.</text>
</comment>
<dbReference type="Gene3D" id="3.40.1550.10">
    <property type="entry name" value="CheC-like"/>
    <property type="match status" value="1"/>
</dbReference>
<comment type="caution">
    <text evidence="12">The sequence shown here is derived from an EMBL/GenBank/DDBJ whole genome shotgun (WGS) entry which is preliminary data.</text>
</comment>
<evidence type="ECO:0000313" key="12">
    <source>
        <dbReference type="EMBL" id="CAH0540103.1"/>
    </source>
</evidence>
<evidence type="ECO:0000256" key="7">
    <source>
        <dbReference type="ARBA" id="ARBA00022779"/>
    </source>
</evidence>
<evidence type="ECO:0000256" key="6">
    <source>
        <dbReference type="ARBA" id="ARBA00022500"/>
    </source>
</evidence>
<evidence type="ECO:0000313" key="13">
    <source>
        <dbReference type="Proteomes" id="UP000838748"/>
    </source>
</evidence>
<dbReference type="RefSeq" id="WP_237362132.1">
    <property type="nucleotide sequence ID" value="NZ_CAKLDM010000002.1"/>
</dbReference>
<dbReference type="InterPro" id="IPR036429">
    <property type="entry name" value="SpoA-like_sf"/>
</dbReference>
<keyword evidence="6" id="KW-0145">Chemotaxis</keyword>
<keyword evidence="7" id="KW-0283">Flagellar rotation</keyword>
<evidence type="ECO:0000256" key="1">
    <source>
        <dbReference type="ARBA" id="ARBA00004117"/>
    </source>
</evidence>
<dbReference type="Gene3D" id="2.30.330.10">
    <property type="entry name" value="SpoA-like"/>
    <property type="match status" value="1"/>
</dbReference>
<evidence type="ECO:0000256" key="9">
    <source>
        <dbReference type="ARBA" id="ARBA00023143"/>
    </source>
</evidence>
<sequence length="288" mass="32417">MLFPQKYARLQSKSEQLSIRPLDLCNPGEREPNQFAMVKRFASQLVPRIKESLIKSFKIEPSIQYQVSRCQYLSGIQDEDYCCQIVDKKHSLSAAISISTAALQELAEIFFGGNSLSSNSERQISQTEIRLARRIANNLLEEISLGEWIKLDFSLAESAERGIALGYYYQQKFLIQLGSLNFNINLYWPAELFSVLDEKQDTASQSIAQVEPLLEEVTVKLNSVLSEKQISLSQLTNLKVGDVLLIRSPGVVDVLCGHKSLYKGQIVDHSGEKSLQIKQNLTIGFSHD</sequence>
<proteinExistence type="inferred from homology"/>
<evidence type="ECO:0000256" key="3">
    <source>
        <dbReference type="ARBA" id="ARBA00011049"/>
    </source>
</evidence>
<dbReference type="InterPro" id="IPR028976">
    <property type="entry name" value="CheC-like_sf"/>
</dbReference>
<dbReference type="EMBL" id="CAKLDM010000002">
    <property type="protein sequence ID" value="CAH0540103.1"/>
    <property type="molecule type" value="Genomic_DNA"/>
</dbReference>
<protein>
    <recommendedName>
        <fullName evidence="4">Flagellar motor switch protein FliM</fullName>
    </recommendedName>
</protein>
<evidence type="ECO:0000256" key="10">
    <source>
        <dbReference type="ARBA" id="ARBA00025044"/>
    </source>
</evidence>
<keyword evidence="9" id="KW-0975">Bacterial flagellum</keyword>
<comment type="subcellular location">
    <subcellularLocation>
        <location evidence="1">Bacterial flagellum basal body</location>
    </subcellularLocation>
    <subcellularLocation>
        <location evidence="2">Cell membrane</location>
        <topology evidence="2">Peripheral membrane protein</topology>
    </subcellularLocation>
</comment>
<accession>A0ABN8E3Y8</accession>
<dbReference type="PANTHER" id="PTHR30034">
    <property type="entry name" value="FLAGELLAR MOTOR SWITCH PROTEIN FLIM"/>
    <property type="match status" value="1"/>
</dbReference>
<evidence type="ECO:0000256" key="5">
    <source>
        <dbReference type="ARBA" id="ARBA00022475"/>
    </source>
</evidence>
<evidence type="ECO:0000259" key="11">
    <source>
        <dbReference type="Pfam" id="PF01052"/>
    </source>
</evidence>
<keyword evidence="5" id="KW-1003">Cell membrane</keyword>
<dbReference type="Pfam" id="PF01052">
    <property type="entry name" value="FliMN_C"/>
    <property type="match status" value="1"/>
</dbReference>
<evidence type="ECO:0000256" key="4">
    <source>
        <dbReference type="ARBA" id="ARBA00021898"/>
    </source>
</evidence>
<evidence type="ECO:0000256" key="2">
    <source>
        <dbReference type="ARBA" id="ARBA00004202"/>
    </source>
</evidence>
<feature type="domain" description="Flagellar motor switch protein FliN-like C-terminal" evidence="11">
    <location>
        <begin position="214"/>
        <end position="279"/>
    </location>
</feature>
<dbReference type="PANTHER" id="PTHR30034:SF6">
    <property type="entry name" value="YOP PROTEINS TRANSLOCATION PROTEIN Q"/>
    <property type="match status" value="1"/>
</dbReference>
<dbReference type="Proteomes" id="UP000838748">
    <property type="component" value="Unassembled WGS sequence"/>
</dbReference>